<proteinExistence type="predicted"/>
<accession>A0A246BIF1</accession>
<evidence type="ECO:0000313" key="1">
    <source>
        <dbReference type="EMBL" id="OWL95034.1"/>
    </source>
</evidence>
<dbReference type="Proteomes" id="UP000197208">
    <property type="component" value="Unassembled WGS sequence"/>
</dbReference>
<dbReference type="RefSeq" id="WP_088249123.1">
    <property type="nucleotide sequence ID" value="NZ_NHMK01000020.1"/>
</dbReference>
<dbReference type="Gene3D" id="2.60.120.1170">
    <property type="match status" value="1"/>
</dbReference>
<organism evidence="1 2">
    <name type="scientific">Deinococcus indicus</name>
    <dbReference type="NCBI Taxonomy" id="223556"/>
    <lineage>
        <taxon>Bacteria</taxon>
        <taxon>Thermotogati</taxon>
        <taxon>Deinococcota</taxon>
        <taxon>Deinococci</taxon>
        <taxon>Deinococcales</taxon>
        <taxon>Deinococcaceae</taxon>
        <taxon>Deinococcus</taxon>
    </lineage>
</organism>
<sequence length="257" mass="27344">MTGMPFQALATAARLSLTADRLKPAQQVLGLQSAVAYFDGPLGHLLLFRGGENFRFYLKGRHEVGVAGGTAAGAFVVDLAAAGHALIRSPRPGAAFPNSYHPDVLAYTSADGGTTWLSAPVAAVDWAAGTVTVDRPGNATRVAVYFTTGDGEFELRIVRPLGSDVASAKLFGGALRSIHETDQTNARSAPTFGSEGREYPLPPQFRLELAVRSRTPIVFDRYAQHELSLPVFDTPIRVLDAAQLNAQAELKLRGGTL</sequence>
<dbReference type="AlphaFoldDB" id="A0A246BIF1"/>
<gene>
    <name evidence="1" type="ORF">CBQ26_13345</name>
</gene>
<name>A0A246BIF1_9DEIO</name>
<reference evidence="1 2" key="1">
    <citation type="submission" date="2017-05" db="EMBL/GenBank/DDBJ databases">
        <title>De novo genome assembly of Deniococcus indicus strain DR1.</title>
        <authorList>
            <person name="Chauhan D."/>
            <person name="Yennamalli R.M."/>
            <person name="Priyadarshini R."/>
        </authorList>
    </citation>
    <scope>NUCLEOTIDE SEQUENCE [LARGE SCALE GENOMIC DNA]</scope>
    <source>
        <strain evidence="1 2">DR1</strain>
    </source>
</reference>
<dbReference type="EMBL" id="NHMK01000020">
    <property type="protein sequence ID" value="OWL95034.1"/>
    <property type="molecule type" value="Genomic_DNA"/>
</dbReference>
<protein>
    <submittedName>
        <fullName evidence="1">Uncharacterized protein</fullName>
    </submittedName>
</protein>
<comment type="caution">
    <text evidence="1">The sequence shown here is derived from an EMBL/GenBank/DDBJ whole genome shotgun (WGS) entry which is preliminary data.</text>
</comment>
<dbReference type="OrthoDB" id="62953at2"/>
<keyword evidence="2" id="KW-1185">Reference proteome</keyword>
<evidence type="ECO:0000313" key="2">
    <source>
        <dbReference type="Proteomes" id="UP000197208"/>
    </source>
</evidence>